<gene>
    <name evidence="1" type="ORF">AMR76_12500</name>
</gene>
<keyword evidence="2" id="KW-1185">Reference proteome</keyword>
<evidence type="ECO:0000313" key="2">
    <source>
        <dbReference type="Proteomes" id="UP000051221"/>
    </source>
</evidence>
<evidence type="ECO:0000313" key="1">
    <source>
        <dbReference type="EMBL" id="KQH85325.1"/>
    </source>
</evidence>
<protein>
    <recommendedName>
        <fullName evidence="3">Nitrate/nitrite sensing protein domain-containing protein</fullName>
    </recommendedName>
</protein>
<comment type="caution">
    <text evidence="1">The sequence shown here is derived from an EMBL/GenBank/DDBJ whole genome shotgun (WGS) entry which is preliminary data.</text>
</comment>
<reference evidence="1 2" key="1">
    <citation type="submission" date="2015-08" db="EMBL/GenBank/DDBJ databases">
        <title>Antibacterial properties of a collection of Vibrionaceae strains.</title>
        <authorList>
            <person name="Giubergia S."/>
        </authorList>
    </citation>
    <scope>NUCLEOTIDE SEQUENCE [LARGE SCALE GENOMIC DNA]</scope>
    <source>
        <strain evidence="1 2">S0821</strain>
    </source>
</reference>
<proteinExistence type="predicted"/>
<name>A0A0Q2QZI3_VIBFU</name>
<evidence type="ECO:0008006" key="3">
    <source>
        <dbReference type="Google" id="ProtNLM"/>
    </source>
</evidence>
<accession>A0A0Q2QZI3</accession>
<sequence>MFVFISMLISIGILCLMFFFAKQRESTLQRKYELLVDLRQLLYLCRQHRSATHHALMFGEHRETELNHLHDLMHEKSNHLIATAHFDNKPMYRILQLKLKALMKEWSDRTIARNQMIHGKAIRHCMFLMDEVMLAWLVESSREDLSDEYHMNWQQVIDTMDALTQLRICIEDMHTHDGRSRMQHYCDLVRRKLNQLALISPLSIASPACSKAMHTLAELHDNPMYDIDAEQLYQLTSDVSLSIAHVYDQMLADLTESLYLPLPKLVIA</sequence>
<organism evidence="1 2">
    <name type="scientific">Vibrio furnissii</name>
    <dbReference type="NCBI Taxonomy" id="29494"/>
    <lineage>
        <taxon>Bacteria</taxon>
        <taxon>Pseudomonadati</taxon>
        <taxon>Pseudomonadota</taxon>
        <taxon>Gammaproteobacteria</taxon>
        <taxon>Vibrionales</taxon>
        <taxon>Vibrionaceae</taxon>
        <taxon>Vibrio</taxon>
    </lineage>
</organism>
<dbReference type="EMBL" id="LKHS01000010">
    <property type="protein sequence ID" value="KQH85325.1"/>
    <property type="molecule type" value="Genomic_DNA"/>
</dbReference>
<dbReference type="Proteomes" id="UP000051221">
    <property type="component" value="Unassembled WGS sequence"/>
</dbReference>
<dbReference type="RefSeq" id="WP_055466269.1">
    <property type="nucleotide sequence ID" value="NZ_CAWQRI010000123.1"/>
</dbReference>
<dbReference type="InParanoid" id="A0A0Q2QZI3"/>
<dbReference type="AlphaFoldDB" id="A0A0Q2QZI3"/>